<dbReference type="GO" id="GO:0008586">
    <property type="term" value="P:imaginal disc-derived wing vein morphogenesis"/>
    <property type="evidence" value="ECO:0007669"/>
    <property type="project" value="UniProtKB-ARBA"/>
</dbReference>
<evidence type="ECO:0000256" key="9">
    <source>
        <dbReference type="ARBA" id="ARBA00022837"/>
    </source>
</evidence>
<feature type="compositionally biased region" description="Basic and acidic residues" evidence="17">
    <location>
        <begin position="3363"/>
        <end position="3381"/>
    </location>
</feature>
<dbReference type="GO" id="GO:0007474">
    <property type="term" value="P:imaginal disc-derived wing vein specification"/>
    <property type="evidence" value="ECO:0007669"/>
    <property type="project" value="UniProtKB-ARBA"/>
</dbReference>
<comment type="subcellular location">
    <subcellularLocation>
        <location evidence="2">Cell membrane</location>
        <location evidence="2">Sarcolemma</location>
        <topology evidence="2">Peripheral membrane protein</topology>
        <orientation evidence="2">Cytoplasmic side</orientation>
    </subcellularLocation>
    <subcellularLocation>
        <location evidence="1">Cytoplasm</location>
        <location evidence="1">Cytoskeleton</location>
    </subcellularLocation>
</comment>
<dbReference type="InterPro" id="IPR002017">
    <property type="entry name" value="Spectrin_repeat"/>
</dbReference>
<dbReference type="FunFam" id="1.10.418.10:FF:000044">
    <property type="entry name" value="utrophin isoform X2"/>
    <property type="match status" value="1"/>
</dbReference>
<dbReference type="SUPFAM" id="SSF47576">
    <property type="entry name" value="Calponin-homology domain, CH-domain"/>
    <property type="match status" value="1"/>
</dbReference>
<feature type="domain" description="Calponin-homology (CH)" evidence="19">
    <location>
        <begin position="35"/>
        <end position="139"/>
    </location>
</feature>
<gene>
    <name evidence="22" type="primary">LOC112464527</name>
</gene>
<evidence type="ECO:0000256" key="8">
    <source>
        <dbReference type="ARBA" id="ARBA00022833"/>
    </source>
</evidence>
<reference evidence="22" key="1">
    <citation type="submission" date="2025-08" db="UniProtKB">
        <authorList>
            <consortium name="RefSeq"/>
        </authorList>
    </citation>
    <scope>IDENTIFICATION</scope>
    <source>
        <tissue evidence="22">Whole body</tissue>
    </source>
</reference>
<dbReference type="PROSITE" id="PS50135">
    <property type="entry name" value="ZF_ZZ_2"/>
    <property type="match status" value="1"/>
</dbReference>
<dbReference type="Pfam" id="PF00435">
    <property type="entry name" value="Spectrin"/>
    <property type="match status" value="11"/>
</dbReference>
<dbReference type="SUPFAM" id="SSF57850">
    <property type="entry name" value="RING/U-box"/>
    <property type="match status" value="1"/>
</dbReference>
<feature type="coiled-coil region" evidence="16">
    <location>
        <begin position="2984"/>
        <end position="3018"/>
    </location>
</feature>
<dbReference type="FunFam" id="2.20.70.10:FF:000004">
    <property type="entry name" value="dystrophin isoform X1"/>
    <property type="match status" value="1"/>
</dbReference>
<evidence type="ECO:0000256" key="4">
    <source>
        <dbReference type="ARBA" id="ARBA00022490"/>
    </source>
</evidence>
<dbReference type="PROSITE" id="PS01357">
    <property type="entry name" value="ZF_ZZ_1"/>
    <property type="match status" value="1"/>
</dbReference>
<evidence type="ECO:0000259" key="20">
    <source>
        <dbReference type="PROSITE" id="PS50135"/>
    </source>
</evidence>
<dbReference type="GO" id="GO:0030010">
    <property type="term" value="P:establishment of cell polarity"/>
    <property type="evidence" value="ECO:0007669"/>
    <property type="project" value="UniProtKB-ARBA"/>
</dbReference>
<dbReference type="GO" id="GO:0031594">
    <property type="term" value="C:neuromuscular junction"/>
    <property type="evidence" value="ECO:0007669"/>
    <property type="project" value="UniProtKB-ARBA"/>
</dbReference>
<feature type="coiled-coil region" evidence="16">
    <location>
        <begin position="3182"/>
        <end position="3235"/>
    </location>
</feature>
<dbReference type="GeneID" id="112464527"/>
<dbReference type="CDD" id="cd02334">
    <property type="entry name" value="ZZ_dystrophin"/>
    <property type="match status" value="1"/>
</dbReference>
<dbReference type="InterPro" id="IPR036872">
    <property type="entry name" value="CH_dom_sf"/>
</dbReference>
<dbReference type="GO" id="GO:0048790">
    <property type="term" value="P:maintenance of presynaptic active zone structure"/>
    <property type="evidence" value="ECO:0007669"/>
    <property type="project" value="UniProtKB-ARBA"/>
</dbReference>
<dbReference type="SUPFAM" id="SSF47473">
    <property type="entry name" value="EF-hand"/>
    <property type="match status" value="2"/>
</dbReference>
<dbReference type="Proteomes" id="UP000504618">
    <property type="component" value="Unplaced"/>
</dbReference>
<dbReference type="InterPro" id="IPR050774">
    <property type="entry name" value="KCMF1/Dystrophin"/>
</dbReference>
<dbReference type="InterPro" id="IPR015153">
    <property type="entry name" value="EF-hand_dom_typ1"/>
</dbReference>
<keyword evidence="6" id="KW-0677">Repeat</keyword>
<dbReference type="Pfam" id="PF09068">
    <property type="entry name" value="EF-hand_2"/>
    <property type="match status" value="1"/>
</dbReference>
<keyword evidence="9" id="KW-0106">Calcium</keyword>
<dbReference type="CDD" id="cd21186">
    <property type="entry name" value="CH_DMD-like_rpt1"/>
    <property type="match status" value="1"/>
</dbReference>
<dbReference type="Gene3D" id="1.20.58.60">
    <property type="match status" value="15"/>
</dbReference>
<dbReference type="FunFam" id="3.30.60.90:FF:000001">
    <property type="entry name" value="Dystrophin isoform 2"/>
    <property type="match status" value="1"/>
</dbReference>
<dbReference type="InterPro" id="IPR043145">
    <property type="entry name" value="Znf_ZZ_sf"/>
</dbReference>
<evidence type="ECO:0000256" key="14">
    <source>
        <dbReference type="ARBA" id="ARBA00083840"/>
    </source>
</evidence>
<dbReference type="GO" id="GO:0005856">
    <property type="term" value="C:cytoskeleton"/>
    <property type="evidence" value="ECO:0007669"/>
    <property type="project" value="UniProtKB-SubCell"/>
</dbReference>
<dbReference type="InterPro" id="IPR000433">
    <property type="entry name" value="Znf_ZZ"/>
</dbReference>
<feature type="region of interest" description="Disordered" evidence="17">
    <location>
        <begin position="2906"/>
        <end position="2949"/>
    </location>
</feature>
<keyword evidence="21" id="KW-1185">Reference proteome</keyword>
<evidence type="ECO:0000259" key="19">
    <source>
        <dbReference type="PROSITE" id="PS50021"/>
    </source>
</evidence>
<evidence type="ECO:0000256" key="10">
    <source>
        <dbReference type="ARBA" id="ARBA00023136"/>
    </source>
</evidence>
<dbReference type="PROSITE" id="PS00020">
    <property type="entry name" value="ACTININ_2"/>
    <property type="match status" value="1"/>
</dbReference>
<dbReference type="GO" id="GO:0005737">
    <property type="term" value="C:cytoplasm"/>
    <property type="evidence" value="ECO:0007669"/>
    <property type="project" value="UniProtKB-ARBA"/>
</dbReference>
<dbReference type="GO" id="GO:0016010">
    <property type="term" value="C:dystrophin-associated glycoprotein complex"/>
    <property type="evidence" value="ECO:0007669"/>
    <property type="project" value="UniProtKB-ARBA"/>
</dbReference>
<feature type="region of interest" description="Disordered" evidence="17">
    <location>
        <begin position="3349"/>
        <end position="3381"/>
    </location>
</feature>
<feature type="region of interest" description="Disordered" evidence="17">
    <location>
        <begin position="4060"/>
        <end position="4127"/>
    </location>
</feature>
<accession>A0A6J1QYC1</accession>
<dbReference type="SUPFAM" id="SSF51045">
    <property type="entry name" value="WW domain"/>
    <property type="match status" value="1"/>
</dbReference>
<dbReference type="InterPro" id="IPR015154">
    <property type="entry name" value="EF-hand_dom_typ2"/>
</dbReference>
<dbReference type="Gene3D" id="1.10.418.10">
    <property type="entry name" value="Calponin-like domain"/>
    <property type="match status" value="2"/>
</dbReference>
<dbReference type="PIRSF" id="PIRSF002341">
    <property type="entry name" value="Dystrophin/utrophin"/>
    <property type="match status" value="1"/>
</dbReference>
<keyword evidence="10" id="KW-0472">Membrane</keyword>
<feature type="compositionally biased region" description="Acidic residues" evidence="17">
    <location>
        <begin position="1956"/>
        <end position="1968"/>
    </location>
</feature>
<dbReference type="InterPro" id="IPR036020">
    <property type="entry name" value="WW_dom_sf"/>
</dbReference>
<dbReference type="CDD" id="cd00176">
    <property type="entry name" value="SPEC"/>
    <property type="match status" value="6"/>
</dbReference>
<evidence type="ECO:0000256" key="5">
    <source>
        <dbReference type="ARBA" id="ARBA00022723"/>
    </source>
</evidence>
<feature type="compositionally biased region" description="Polar residues" evidence="17">
    <location>
        <begin position="4063"/>
        <end position="4085"/>
    </location>
</feature>
<organism evidence="21 22">
    <name type="scientific">Temnothorax curvispinosus</name>
    <dbReference type="NCBI Taxonomy" id="300111"/>
    <lineage>
        <taxon>Eukaryota</taxon>
        <taxon>Metazoa</taxon>
        <taxon>Ecdysozoa</taxon>
        <taxon>Arthropoda</taxon>
        <taxon>Hexapoda</taxon>
        <taxon>Insecta</taxon>
        <taxon>Pterygota</taxon>
        <taxon>Neoptera</taxon>
        <taxon>Endopterygota</taxon>
        <taxon>Hymenoptera</taxon>
        <taxon>Apocrita</taxon>
        <taxon>Aculeata</taxon>
        <taxon>Formicoidea</taxon>
        <taxon>Formicidae</taxon>
        <taxon>Myrmicinae</taxon>
        <taxon>Temnothorax</taxon>
    </lineage>
</organism>
<evidence type="ECO:0000256" key="13">
    <source>
        <dbReference type="ARBA" id="ARBA00065906"/>
    </source>
</evidence>
<dbReference type="GO" id="GO:0042383">
    <property type="term" value="C:sarcolemma"/>
    <property type="evidence" value="ECO:0007669"/>
    <property type="project" value="UniProtKB-SubCell"/>
</dbReference>
<dbReference type="PANTHER" id="PTHR12268">
    <property type="entry name" value="E3 UBIQUITIN-PROTEIN LIGASE KCMF1"/>
    <property type="match status" value="1"/>
</dbReference>
<dbReference type="SMART" id="SM00456">
    <property type="entry name" value="WW"/>
    <property type="match status" value="1"/>
</dbReference>
<dbReference type="InterPro" id="IPR035436">
    <property type="entry name" value="Dystrophin/utrophin"/>
</dbReference>
<name>A0A6J1QYC1_9HYME</name>
<evidence type="ECO:0000256" key="12">
    <source>
        <dbReference type="ARBA" id="ARBA00023212"/>
    </source>
</evidence>
<dbReference type="Pfam" id="PF09069">
    <property type="entry name" value="EF-hand_3"/>
    <property type="match status" value="1"/>
</dbReference>
<dbReference type="InterPro" id="IPR001589">
    <property type="entry name" value="Actinin_actin-bd_CS"/>
</dbReference>
<dbReference type="RefSeq" id="XP_024887327.1">
    <property type="nucleotide sequence ID" value="XM_025031559.1"/>
</dbReference>
<dbReference type="SMART" id="SM00150">
    <property type="entry name" value="SPEC"/>
    <property type="match status" value="17"/>
</dbReference>
<dbReference type="PROSITE" id="PS50020">
    <property type="entry name" value="WW_DOMAIN_2"/>
    <property type="match status" value="1"/>
</dbReference>
<dbReference type="PANTHER" id="PTHR12268:SF14">
    <property type="entry name" value="DYSTROPHIN-1"/>
    <property type="match status" value="1"/>
</dbReference>
<dbReference type="Pfam" id="PF00569">
    <property type="entry name" value="ZZ"/>
    <property type="match status" value="1"/>
</dbReference>
<feature type="coiled-coil region" evidence="16">
    <location>
        <begin position="1377"/>
        <end position="1430"/>
    </location>
</feature>
<dbReference type="OrthoDB" id="10057795at2759"/>
<evidence type="ECO:0000256" key="15">
    <source>
        <dbReference type="PROSITE-ProRule" id="PRU00228"/>
    </source>
</evidence>
<feature type="coiled-coil region" evidence="16">
    <location>
        <begin position="457"/>
        <end position="484"/>
    </location>
</feature>
<keyword evidence="8" id="KW-0862">Zinc</keyword>
<keyword evidence="4" id="KW-0963">Cytoplasm</keyword>
<keyword evidence="5" id="KW-0479">Metal-binding</keyword>
<keyword evidence="11" id="KW-0009">Actin-binding</keyword>
<dbReference type="GO" id="GO:0007274">
    <property type="term" value="P:neuromuscular synaptic transmission"/>
    <property type="evidence" value="ECO:0007669"/>
    <property type="project" value="UniProtKB-ARBA"/>
</dbReference>
<evidence type="ECO:0000256" key="1">
    <source>
        <dbReference type="ARBA" id="ARBA00004245"/>
    </source>
</evidence>
<evidence type="ECO:0000256" key="16">
    <source>
        <dbReference type="SAM" id="Coils"/>
    </source>
</evidence>
<keyword evidence="7 15" id="KW-0863">Zinc-finger</keyword>
<evidence type="ECO:0000256" key="3">
    <source>
        <dbReference type="ARBA" id="ARBA00022475"/>
    </source>
</evidence>
<feature type="compositionally biased region" description="Basic and acidic residues" evidence="17">
    <location>
        <begin position="4008"/>
        <end position="4017"/>
    </location>
</feature>
<evidence type="ECO:0000256" key="7">
    <source>
        <dbReference type="ARBA" id="ARBA00022771"/>
    </source>
</evidence>
<dbReference type="GO" id="GO:0048172">
    <property type="term" value="P:regulation of short-term neuronal synaptic plasticity"/>
    <property type="evidence" value="ECO:0007669"/>
    <property type="project" value="UniProtKB-ARBA"/>
</dbReference>
<dbReference type="Gene3D" id="1.10.238.10">
    <property type="entry name" value="EF-hand"/>
    <property type="match status" value="2"/>
</dbReference>
<feature type="region of interest" description="Disordered" evidence="17">
    <location>
        <begin position="1956"/>
        <end position="1977"/>
    </location>
</feature>
<evidence type="ECO:0000256" key="17">
    <source>
        <dbReference type="SAM" id="MobiDB-lite"/>
    </source>
</evidence>
<feature type="region of interest" description="Disordered" evidence="17">
    <location>
        <begin position="3995"/>
        <end position="4017"/>
    </location>
</feature>
<dbReference type="InterPro" id="IPR018159">
    <property type="entry name" value="Spectrin/alpha-actinin"/>
</dbReference>
<dbReference type="GO" id="GO:0046928">
    <property type="term" value="P:regulation of neurotransmitter secretion"/>
    <property type="evidence" value="ECO:0007669"/>
    <property type="project" value="UniProtKB-ARBA"/>
</dbReference>
<feature type="domain" description="Calponin-homology (CH)" evidence="19">
    <location>
        <begin position="154"/>
        <end position="259"/>
    </location>
</feature>
<proteinExistence type="predicted"/>
<feature type="region of interest" description="Disordered" evidence="17">
    <location>
        <begin position="1794"/>
        <end position="1817"/>
    </location>
</feature>
<feature type="domain" description="ZZ-type" evidence="20">
    <location>
        <begin position="3794"/>
        <end position="3850"/>
    </location>
</feature>
<dbReference type="InterPro" id="IPR001715">
    <property type="entry name" value="CH_dom"/>
</dbReference>
<evidence type="ECO:0000313" key="21">
    <source>
        <dbReference type="Proteomes" id="UP000504618"/>
    </source>
</evidence>
<dbReference type="SMART" id="SM00291">
    <property type="entry name" value="ZnF_ZZ"/>
    <property type="match status" value="1"/>
</dbReference>
<feature type="domain" description="WW" evidence="18">
    <location>
        <begin position="3539"/>
        <end position="3572"/>
    </location>
</feature>
<keyword evidence="3" id="KW-1003">Cell membrane</keyword>
<evidence type="ECO:0000313" key="22">
    <source>
        <dbReference type="RefSeq" id="XP_024887327.1"/>
    </source>
</evidence>
<keyword evidence="16" id="KW-0175">Coiled coil</keyword>
<dbReference type="InterPro" id="IPR001202">
    <property type="entry name" value="WW_dom"/>
</dbReference>
<dbReference type="Gene3D" id="2.20.70.10">
    <property type="match status" value="1"/>
</dbReference>
<dbReference type="GO" id="GO:0046716">
    <property type="term" value="P:muscle cell cellular homeostasis"/>
    <property type="evidence" value="ECO:0007669"/>
    <property type="project" value="UniProtKB-ARBA"/>
</dbReference>
<dbReference type="CDD" id="cd00201">
    <property type="entry name" value="WW"/>
    <property type="match status" value="1"/>
</dbReference>
<keyword evidence="12" id="KW-0206">Cytoskeleton</keyword>
<dbReference type="InterPro" id="IPR011992">
    <property type="entry name" value="EF-hand-dom_pair"/>
</dbReference>
<evidence type="ECO:0000256" key="6">
    <source>
        <dbReference type="ARBA" id="ARBA00022737"/>
    </source>
</evidence>
<dbReference type="FunFam" id="1.10.418.10:FF:000032">
    <property type="entry name" value="utrophin isoform X1"/>
    <property type="match status" value="1"/>
</dbReference>
<dbReference type="GO" id="GO:0050699">
    <property type="term" value="F:WW domain binding"/>
    <property type="evidence" value="ECO:0007669"/>
    <property type="project" value="UniProtKB-ARBA"/>
</dbReference>
<dbReference type="SUPFAM" id="SSF46966">
    <property type="entry name" value="Spectrin repeat"/>
    <property type="match status" value="18"/>
</dbReference>
<feature type="coiled-coil region" evidence="16">
    <location>
        <begin position="750"/>
        <end position="780"/>
    </location>
</feature>
<dbReference type="SMART" id="SM00033">
    <property type="entry name" value="CH"/>
    <property type="match status" value="2"/>
</dbReference>
<evidence type="ECO:0000259" key="18">
    <source>
        <dbReference type="PROSITE" id="PS50020"/>
    </source>
</evidence>
<protein>
    <recommendedName>
        <fullName evidence="14">Protein detached</fullName>
    </recommendedName>
</protein>
<evidence type="ECO:0000256" key="11">
    <source>
        <dbReference type="ARBA" id="ARBA00023203"/>
    </source>
</evidence>
<evidence type="ECO:0000256" key="2">
    <source>
        <dbReference type="ARBA" id="ARBA00004278"/>
    </source>
</evidence>
<dbReference type="GO" id="GO:0008270">
    <property type="term" value="F:zinc ion binding"/>
    <property type="evidence" value="ECO:0007669"/>
    <property type="project" value="UniProtKB-KW"/>
</dbReference>
<sequence length="4167" mass="477389">MQRRKIRWIIQVPEEPRHVETVEQQISSTKDEREDVQKKTFAKWINSQLLKNQHDPISDLFIDLRDGNRLLSLLEVLTSKTYKRERGRMRVHHLNNVNKALQILEQNNVKLVNISSNDIVDGNPKLTLGLVWSIILHWQVHYHLKDLMTELQQTNLEKTLLTWCRQNSQNYPGVDIKNFTTSWSDGLAFNAILHKWKPHLFDFNNIARKHPNARLDHAFRLAQEHLGIERLLDPEDVNTSVPDKKSIMMYVMCLFQSLPHSGDDIGELDLSIASDSTPVSPVTTPGTETTLTFGNFGMPASRPMSLATNVSVELGGYQVALEDVLTWLLEAEDKLNHAPEPGSTLDILKQQFHEHETFLMELSGHQDGVGTVLEEGARLLAEGGLHKDEEHEVRVQMSLLNSRWEGLRMRAMERQTRIHEVLMQMQQAQLDALRQWLTITEDRISLMAATELNPSTVAEQLKHLNELEQDIHAQQDVVDGMRNMVVVVDEENSEAVYAQMEDQLSALGERWSHICRWKEERRQRLESLSTFWQNITDDYKRLVAWLNETEITLKQMEANPASEFGEVLDRIKKLQVLKAEMDINQKKLTSLQESIQDLDGNSSSLEYADILEKIENLQDRWEAVGQIMEVQSQRITNSGFEFDLKSKENITTIKGNEWMSETVTSIAYKEEITATSTPHSDSKKRRVDNTTKHEFESALLQLYKWLDYVDLEIGRSEGMFDELSVEEKKVVYKDTLTDMDSHKNEYDKVLEIGKRLIDELKNANESTEEEESKIKDIQNCWTATNNRLHEIKRRIDYLEEVKKFRTELASLNLMLESYTKWFDTNKENNQIEPFRVKIKSMKSHDERIRKILEKAKELSENQVAVTETTNMDADVKTFLTKWENLYAMLSERLTEITNSIDRTPPKKYIEAVTNLISFINNVESVLLSEHIIMSDEKIMEEQIKRFKDIQSSLKEQEETFKYVNSTGQDLIAKINDDSSGQRLKDELQDLNTKWSDIPIILEEKQQTLTKNITILQTFNTEHSTFESWLEKSLLYLENLSKDNIMDNVEKMEHKLEQIRLFSQEIDKTKPQLEALRLLANRILEKSEPNFASLLNSKLEAVTYKWNTIVNEAKSLNDKYESTLKKNDNIINGIEDFTKWLSSLEKEIPIESRITSSVELFQVRGRYQALKDNIDKRVEEFRNLNEMGNDKLLSSEGSSVQELGRRFTFLNARWTDVTDRIYERYRHLQNASHEYGEFRALVAQESDWLDKLDKRLKKSPKTAADAEEISEELDDLENYIRNHPESRLEKIQEIGKQLIDSNIMTHSIETDVEGLTNRWENLNKQAGQRAKLLEGSVKQAQQSEGRILALQHSLTQIDSVLTARLDCDLTADDLPHDYQKLMEELEQQRATLEEMASQIESYKASGKQEAALRLQEQMSLIEQKYVKVQRKFQRFRCPTNIEPRLSRALRELRGIEEATCLLELSSADPEVIEGQLKHCLRFYQTLSEIKSEIECIIVTGRKLVEDKAVPEPDKFSKRIDMLKELYNKLGLHITEFKSILESALDLSRDMHKNMAYVNMSIESINKELDTQKSMPDLPVNAIYVRETLTEVIPRLNVIRDKLFVSQNQFSKLCDPMYLKEKMSDVIMRLANTEKRLRLCQGSEDEPNVDEINAWLLQVEEKLNKLDAVPIDQLTEHHFEQCKAVQSEMIEAKPKVNQLQRYAFYPQVAEVCEKWEDISNRIQEWIHKITDNLLIKSKAEASKGRDNFGRNKLFKQLEQTSAHPAKKENKLIDENNEIYGIGYFNPAFDDNQCAVVNTPESSPTDVPHRSRKSSAKSEKVKTRIVDVSRTVRRKLDMSSVPDVVQTSQPQVVQIDDDLSSPCSDTDMHVTDEEEFFLSKNSKLFSQVSSNTLTATETKMDFSAACAQQNPFRIVEVKEMEIVKSIASPEDHVILPSANVSVGLMPQVVERVEIVEDTETEAESIDTDTEDKEVKGKTSSTSTAEQIVKKKELVPILKKKASIEPSARNIKRLILKLDLDTDQETVTDSNKSTFSNDALLRKEEVDAGFSNAECSKVDQQLKERSNKSPKITSSWKDIESVAEYLILDDNEEIEKSDVKISEQTECVTAQRSVAMQGDRNNQKKMTFEKSTEHSVIRENIGNASRSEEENLYKKSPLLKRIKSLSKDDTLEDCESFYGSDKETDDALIFSDDTEIDVGSSSSDGEDTNLGEHVEHLLDKMKVERSRPVMQHKMETKAVHEKPLFKNPMVVSRTALEKNILEFEQLAQMMLCRMDVMLMSISGISNEKDPTKRLEILKSEISTLAPDAAALISKGDGLVMTIHMTDPARAEKIKNEHQDKLRSKWHQVMAEIETRRKQAQKAEEVLRQYNNIITEFEDWFRDVPLKLEQANNYEGQLESIIEEFDAKQVQIHKLNELAAKLEKLNVGYSKSVCCSINSSWQKVSSQLKRFSGSKDKDKHVTDKKVELDIGGVNPQEFIARISKLREAIATVSRSLNSLPLNGKDYELFTSQEECLKKINNALNILKPSIDEVNYVCESVTRQAKREQSDQIKHLSEKLQDEWTGVSQSYMERHNRWIKCYEKWRELHNTCQTFSEWLDKMEDALKKCHVFSHSKASKTKTFELEQEVSRMQRTLNNINIMSTDISSRASTEDVIELQSIIENIKHRWNNLVTEINARKEKNFAMERKVNNDGRILETAYNIIEQVNTLLVSAANPSDETSLSIRLSLIKAREEELLSRKRTLQTLVSQHNVPREEDESNKLLADMDKANANLSNHREYVECKLASLRKYICTLDAVMAWVMETRTRLSISQDLPQHERNEVIKNIMSKVEDREMEVKDVLENYTNLEKECESAKQPVSVELQEKLKKLREDWQFVKCYGENEVSAAISIGTTSKEVERSVGIAAQGAAGAAAGGSRGLSPSPAPSSPSTPVATSSPSASVSSASSSPSPSTSASALVAGLDKSVLQIRDWLTVEEEMLRQQSVVVGDVDEILHLLDKQKNVLRELEQKKPQLDELVHTAENLRADTNRQQLHGKVTKLREHWDETNSKVMQRKTQLDMMLGDSQRYEAKRNEVEVWLARMETRLERMRAVGHTADVLEAQLKEQKSFHAELHQYKHHIELFNQLTQKLIAVYQQDDTTRVKKMTETINQRYNNLNTSIINRGKLLHSAMNSLHNFDRSLDKFLAWLSEAESTMEGLEAEADRLGGRRDQGALRRPQHQLKDLQSEIETHRDVYASLNGTGRKLLSSLASQDDAVMLQRRLDEMNQRWHHLKAKSMAIRNRLESNTEHWNALLLSLRELIEWVIRKDTELTGLGPVCGDVAALQKQQDDHRGFRRQLEDKRPVVENNLLSGRQYIANEPPLSDTSDSEAGRELDGDSRGYRSAEEQARELTRSIRREVNKLSEQWNALIERSDAWKRKLDDTANKICVFQKSLEDLSSRMAAAEAIQSGWQNPNDANEATELLEQLQKFGERLVPIQRNIEDANDQASVFASSSVIVSHALLAKLEDLNTRWKVLQVAVDERYKLLSGFGKDGSTPGSQAFLASSVEPPWERALTPAKVPYYINHHLETTHWDHPKMIELMSSLADLNEVRFSAYRTAMKLRTVQKRLCLDMLSLSTALEQFDSHGLRAQNDKLIDIPDMVTVLTSLYEVIAADNPTQVSVPLCIDLAINWLLNVYDSQRTGQIRVLSFKVGLVLLCKGHLEEKYRYLFRLIADPNRLVDQRKLGLLLHDCIQVPRQLGEVAAFGGSNIEPSVRSCFEKAGKDKNEIEAVHFLSWLQQEPQSMVWLPVLHRLSAAETAKHQAKCNICKEYPIIGFRYRCLKCFNFDMCQNCFFSGRKAKNHKLTHPMQEYCTATTSGEDVRDFTRALRNKFKSKRYFKKHPRVGYLPVQTVLEGDALESPAPSPQHSSLSQDMHSRLEMYASRLAEVELSRTRSNSTPDSDDEHQLIAHYCQSLNGGDNINVPRSPVQVMAAIDAEQREELEAMIRELEEENATLQAEYERLRSKQTPGSTPEDGHSTRQPDCDMIAEAKLLRQHKGRLEARMQLLEDHNRQLEAQLQRLRQLLDEPNASSPSKTGTLQTRSVTASQLATDSPAKMNGHYHDSPGGGSSNEGRVSSLERPPPPPHSHSVSHNVGNLLHMAGDLGKAVGELVTVMTEDASKTNGQRAPPPAFK</sequence>
<dbReference type="CDD" id="cd16242">
    <property type="entry name" value="EFh_DMD_like"/>
    <property type="match status" value="1"/>
</dbReference>
<feature type="compositionally biased region" description="Low complexity" evidence="17">
    <location>
        <begin position="2924"/>
        <end position="2949"/>
    </location>
</feature>
<dbReference type="Pfam" id="PF00307">
    <property type="entry name" value="CH"/>
    <property type="match status" value="2"/>
</dbReference>
<dbReference type="Gene3D" id="3.30.60.90">
    <property type="match status" value="1"/>
</dbReference>
<dbReference type="GO" id="GO:0003779">
    <property type="term" value="F:actin binding"/>
    <property type="evidence" value="ECO:0007669"/>
    <property type="project" value="UniProtKB-KW"/>
</dbReference>
<comment type="subunit">
    <text evidence="13">Component of the dystrophin associated protein complex (DAPC). Interacts with Dg, via the Dg WW domain binding sites.</text>
</comment>
<dbReference type="FunFam" id="1.20.58.60:FF:000075">
    <property type="entry name" value="utrophin isoform X1"/>
    <property type="match status" value="1"/>
</dbReference>
<dbReference type="PROSITE" id="PS50021">
    <property type="entry name" value="CH"/>
    <property type="match status" value="2"/>
</dbReference>